<evidence type="ECO:0000313" key="5">
    <source>
        <dbReference type="Proteomes" id="UP001445076"/>
    </source>
</evidence>
<accession>A0AAW0WAS8</accession>
<evidence type="ECO:0008006" key="6">
    <source>
        <dbReference type="Google" id="ProtNLM"/>
    </source>
</evidence>
<sequence>VIVMIALVAAASAELLPRYQPSVPSYGPLGPYNHPRPSYHSSEPTINPEYNFSYGVKDDYSGSNFGHEETRNGYDTQGSYYVHLPDGRLQRVSYTVSGDSGFVAQVEYVGEAQYPAHQPSYQHAPSYRPTPTYQPTPVYG</sequence>
<name>A0AAW0WAS8_CHEQU</name>
<evidence type="ECO:0000256" key="3">
    <source>
        <dbReference type="SAM" id="MobiDB-lite"/>
    </source>
</evidence>
<comment type="caution">
    <text evidence="4">The sequence shown here is derived from an EMBL/GenBank/DDBJ whole genome shotgun (WGS) entry which is preliminary data.</text>
</comment>
<dbReference type="Proteomes" id="UP001445076">
    <property type="component" value="Unassembled WGS sequence"/>
</dbReference>
<dbReference type="GO" id="GO:0031012">
    <property type="term" value="C:extracellular matrix"/>
    <property type="evidence" value="ECO:0007669"/>
    <property type="project" value="TreeGrafter"/>
</dbReference>
<feature type="non-terminal residue" evidence="4">
    <location>
        <position position="1"/>
    </location>
</feature>
<evidence type="ECO:0000313" key="4">
    <source>
        <dbReference type="EMBL" id="KAK8728445.1"/>
    </source>
</evidence>
<dbReference type="EMBL" id="JARKIK010000072">
    <property type="protein sequence ID" value="KAK8728445.1"/>
    <property type="molecule type" value="Genomic_DNA"/>
</dbReference>
<protein>
    <recommendedName>
        <fullName evidence="6">Cuticle protein</fullName>
    </recommendedName>
</protein>
<keyword evidence="1 2" id="KW-0193">Cuticle</keyword>
<gene>
    <name evidence="4" type="ORF">OTU49_009305</name>
</gene>
<reference evidence="4 5" key="1">
    <citation type="journal article" date="2024" name="BMC Genomics">
        <title>Genome assembly of redclaw crayfish (Cherax quadricarinatus) provides insights into its immune adaptation and hypoxia tolerance.</title>
        <authorList>
            <person name="Liu Z."/>
            <person name="Zheng J."/>
            <person name="Li H."/>
            <person name="Fang K."/>
            <person name="Wang S."/>
            <person name="He J."/>
            <person name="Zhou D."/>
            <person name="Weng S."/>
            <person name="Chi M."/>
            <person name="Gu Z."/>
            <person name="He J."/>
            <person name="Li F."/>
            <person name="Wang M."/>
        </authorList>
    </citation>
    <scope>NUCLEOTIDE SEQUENCE [LARGE SCALE GENOMIC DNA]</scope>
    <source>
        <strain evidence="4">ZL_2023a</strain>
    </source>
</reference>
<dbReference type="Pfam" id="PF00379">
    <property type="entry name" value="Chitin_bind_4"/>
    <property type="match status" value="1"/>
</dbReference>
<dbReference type="PANTHER" id="PTHR12236">
    <property type="entry name" value="STRUCTURAL CONTITUENT OF CUTICLE"/>
    <property type="match status" value="1"/>
</dbReference>
<dbReference type="InterPro" id="IPR000618">
    <property type="entry name" value="Insect_cuticle"/>
</dbReference>
<feature type="region of interest" description="Disordered" evidence="3">
    <location>
        <begin position="118"/>
        <end position="140"/>
    </location>
</feature>
<proteinExistence type="predicted"/>
<evidence type="ECO:0000256" key="2">
    <source>
        <dbReference type="PROSITE-ProRule" id="PRU00497"/>
    </source>
</evidence>
<dbReference type="PANTHER" id="PTHR12236:SF79">
    <property type="entry name" value="CUTICULAR PROTEIN 50CB-RELATED"/>
    <property type="match status" value="1"/>
</dbReference>
<dbReference type="AlphaFoldDB" id="A0AAW0WAS8"/>
<keyword evidence="5" id="KW-1185">Reference proteome</keyword>
<dbReference type="InterPro" id="IPR051217">
    <property type="entry name" value="Insect_Cuticle_Struc_Prot"/>
</dbReference>
<feature type="compositionally biased region" description="Polar residues" evidence="3">
    <location>
        <begin position="119"/>
        <end position="140"/>
    </location>
</feature>
<dbReference type="PROSITE" id="PS51155">
    <property type="entry name" value="CHIT_BIND_RR_2"/>
    <property type="match status" value="1"/>
</dbReference>
<dbReference type="GO" id="GO:0005615">
    <property type="term" value="C:extracellular space"/>
    <property type="evidence" value="ECO:0007669"/>
    <property type="project" value="TreeGrafter"/>
</dbReference>
<dbReference type="GO" id="GO:0042302">
    <property type="term" value="F:structural constituent of cuticle"/>
    <property type="evidence" value="ECO:0007669"/>
    <property type="project" value="UniProtKB-UniRule"/>
</dbReference>
<organism evidence="4 5">
    <name type="scientific">Cherax quadricarinatus</name>
    <name type="common">Australian red claw crayfish</name>
    <dbReference type="NCBI Taxonomy" id="27406"/>
    <lineage>
        <taxon>Eukaryota</taxon>
        <taxon>Metazoa</taxon>
        <taxon>Ecdysozoa</taxon>
        <taxon>Arthropoda</taxon>
        <taxon>Crustacea</taxon>
        <taxon>Multicrustacea</taxon>
        <taxon>Malacostraca</taxon>
        <taxon>Eumalacostraca</taxon>
        <taxon>Eucarida</taxon>
        <taxon>Decapoda</taxon>
        <taxon>Pleocyemata</taxon>
        <taxon>Astacidea</taxon>
        <taxon>Parastacoidea</taxon>
        <taxon>Parastacidae</taxon>
        <taxon>Cherax</taxon>
    </lineage>
</organism>
<evidence type="ECO:0000256" key="1">
    <source>
        <dbReference type="ARBA" id="ARBA00022460"/>
    </source>
</evidence>